<dbReference type="InterPro" id="IPR011992">
    <property type="entry name" value="EF-hand-dom_pair"/>
</dbReference>
<dbReference type="InterPro" id="IPR002048">
    <property type="entry name" value="EF_hand_dom"/>
</dbReference>
<dbReference type="GO" id="GO:0005509">
    <property type="term" value="F:calcium ion binding"/>
    <property type="evidence" value="ECO:0007669"/>
    <property type="project" value="InterPro"/>
</dbReference>
<proteinExistence type="predicted"/>
<dbReference type="PROSITE" id="PS50222">
    <property type="entry name" value="EF_HAND_2"/>
    <property type="match status" value="1"/>
</dbReference>
<keyword evidence="5" id="KW-1185">Reference proteome</keyword>
<dbReference type="SUPFAM" id="SSF47473">
    <property type="entry name" value="EF-hand"/>
    <property type="match status" value="1"/>
</dbReference>
<dbReference type="PROSITE" id="PS00018">
    <property type="entry name" value="EF_HAND_1"/>
    <property type="match status" value="1"/>
</dbReference>
<evidence type="ECO:0000313" key="3">
    <source>
        <dbReference type="EMBL" id="EFJ23024.1"/>
    </source>
</evidence>
<feature type="domain" description="EF-hand" evidence="2">
    <location>
        <begin position="91"/>
        <end position="126"/>
    </location>
</feature>
<dbReference type="AlphaFoldDB" id="D8RBL0"/>
<dbReference type="KEGG" id="smo:SELMODRAFT_169962"/>
<dbReference type="eggNOG" id="KOG0034">
    <property type="taxonomic scope" value="Eukaryota"/>
</dbReference>
<gene>
    <name evidence="3" type="ORF">SELMODRAFT_104719</name>
    <name evidence="4" type="ORF">SELMODRAFT_169962</name>
</gene>
<dbReference type="Proteomes" id="UP000001514">
    <property type="component" value="Unassembled WGS sequence"/>
</dbReference>
<dbReference type="InParanoid" id="D8RBL0"/>
<sequence length="175" mass="19817">MGNTSSMLTQYDIEEVQSHCKGIFSQREIISLYERFCILDRSGKGFILEDEFMAVPEFALNPLAQRLLRILEGVNFKEFVLLLSAFSPRASFKEKMEFIFKVYDSDGDGKVTTSDILGVLRDLSGSFLTEKQREQVVIQALDQAGFSSGCMLTYEDFVKVLVKANLKMEVEVPVD</sequence>
<dbReference type="PANTHER" id="PTHR46971">
    <property type="entry name" value="CALCINEURIN B SUBUNIT (PROTEIN PHOSPHATASE 2B REGULATORY SUBUNIT)-LIKE PROTEIN"/>
    <property type="match status" value="1"/>
</dbReference>
<organism evidence="5">
    <name type="scientific">Selaginella moellendorffii</name>
    <name type="common">Spikemoss</name>
    <dbReference type="NCBI Taxonomy" id="88036"/>
    <lineage>
        <taxon>Eukaryota</taxon>
        <taxon>Viridiplantae</taxon>
        <taxon>Streptophyta</taxon>
        <taxon>Embryophyta</taxon>
        <taxon>Tracheophyta</taxon>
        <taxon>Lycopodiopsida</taxon>
        <taxon>Selaginellales</taxon>
        <taxon>Selaginellaceae</taxon>
        <taxon>Selaginella</taxon>
    </lineage>
</organism>
<dbReference type="FunCoup" id="D8RBL0">
    <property type="interactions" value="3121"/>
</dbReference>
<evidence type="ECO:0000313" key="4">
    <source>
        <dbReference type="EMBL" id="EFJ30513.1"/>
    </source>
</evidence>
<dbReference type="EMBL" id="GL377575">
    <property type="protein sequence ID" value="EFJ30513.1"/>
    <property type="molecule type" value="Genomic_DNA"/>
</dbReference>
<name>D8RBL0_SELML</name>
<evidence type="ECO:0000313" key="5">
    <source>
        <dbReference type="Proteomes" id="UP000001514"/>
    </source>
</evidence>
<dbReference type="KEGG" id="smo:SELMODRAFT_104719"/>
<dbReference type="Gramene" id="EFJ30513">
    <property type="protein sequence ID" value="EFJ30513"/>
    <property type="gene ID" value="SELMODRAFT_169962"/>
</dbReference>
<keyword evidence="1" id="KW-0106">Calcium</keyword>
<dbReference type="Gramene" id="EFJ23024">
    <property type="protein sequence ID" value="EFJ23024"/>
    <property type="gene ID" value="SELMODRAFT_104719"/>
</dbReference>
<dbReference type="Pfam" id="PF13499">
    <property type="entry name" value="EF-hand_7"/>
    <property type="match status" value="1"/>
</dbReference>
<reference evidence="4 5" key="1">
    <citation type="journal article" date="2011" name="Science">
        <title>The Selaginella genome identifies genetic changes associated with the evolution of vascular plants.</title>
        <authorList>
            <person name="Banks J.A."/>
            <person name="Nishiyama T."/>
            <person name="Hasebe M."/>
            <person name="Bowman J.L."/>
            <person name="Gribskov M."/>
            <person name="dePamphilis C."/>
            <person name="Albert V.A."/>
            <person name="Aono N."/>
            <person name="Aoyama T."/>
            <person name="Ambrose B.A."/>
            <person name="Ashton N.W."/>
            <person name="Axtell M.J."/>
            <person name="Barker E."/>
            <person name="Barker M.S."/>
            <person name="Bennetzen J.L."/>
            <person name="Bonawitz N.D."/>
            <person name="Chapple C."/>
            <person name="Cheng C."/>
            <person name="Correa L.G."/>
            <person name="Dacre M."/>
            <person name="DeBarry J."/>
            <person name="Dreyer I."/>
            <person name="Elias M."/>
            <person name="Engstrom E.M."/>
            <person name="Estelle M."/>
            <person name="Feng L."/>
            <person name="Finet C."/>
            <person name="Floyd S.K."/>
            <person name="Frommer W.B."/>
            <person name="Fujita T."/>
            <person name="Gramzow L."/>
            <person name="Gutensohn M."/>
            <person name="Harholt J."/>
            <person name="Hattori M."/>
            <person name="Heyl A."/>
            <person name="Hirai T."/>
            <person name="Hiwatashi Y."/>
            <person name="Ishikawa M."/>
            <person name="Iwata M."/>
            <person name="Karol K.G."/>
            <person name="Koehler B."/>
            <person name="Kolukisaoglu U."/>
            <person name="Kubo M."/>
            <person name="Kurata T."/>
            <person name="Lalonde S."/>
            <person name="Li K."/>
            <person name="Li Y."/>
            <person name="Litt A."/>
            <person name="Lyons E."/>
            <person name="Manning G."/>
            <person name="Maruyama T."/>
            <person name="Michael T.P."/>
            <person name="Mikami K."/>
            <person name="Miyazaki S."/>
            <person name="Morinaga S."/>
            <person name="Murata T."/>
            <person name="Mueller-Roeber B."/>
            <person name="Nelson D.R."/>
            <person name="Obara M."/>
            <person name="Oguri Y."/>
            <person name="Olmstead R.G."/>
            <person name="Onodera N."/>
            <person name="Petersen B.L."/>
            <person name="Pils B."/>
            <person name="Prigge M."/>
            <person name="Rensing S.A."/>
            <person name="Riano-Pachon D.M."/>
            <person name="Roberts A.W."/>
            <person name="Sato Y."/>
            <person name="Scheller H.V."/>
            <person name="Schulz B."/>
            <person name="Schulz C."/>
            <person name="Shakirov E.V."/>
            <person name="Shibagaki N."/>
            <person name="Shinohara N."/>
            <person name="Shippen D.E."/>
            <person name="Soerensen I."/>
            <person name="Sotooka R."/>
            <person name="Sugimoto N."/>
            <person name="Sugita M."/>
            <person name="Sumikawa N."/>
            <person name="Tanurdzic M."/>
            <person name="Theissen G."/>
            <person name="Ulvskov P."/>
            <person name="Wakazuki S."/>
            <person name="Weng J.K."/>
            <person name="Willats W.W."/>
            <person name="Wipf D."/>
            <person name="Wolf P.G."/>
            <person name="Yang L."/>
            <person name="Zimmer A.D."/>
            <person name="Zhu Q."/>
            <person name="Mitros T."/>
            <person name="Hellsten U."/>
            <person name="Loque D."/>
            <person name="Otillar R."/>
            <person name="Salamov A."/>
            <person name="Schmutz J."/>
            <person name="Shapiro H."/>
            <person name="Lindquist E."/>
            <person name="Lucas S."/>
            <person name="Rokhsar D."/>
            <person name="Grigoriev I.V."/>
        </authorList>
    </citation>
    <scope>NUCLEOTIDE SEQUENCE [LARGE SCALE GENOMIC DNA]</scope>
</reference>
<dbReference type="OrthoDB" id="191686at2759"/>
<evidence type="ECO:0000256" key="1">
    <source>
        <dbReference type="ARBA" id="ARBA00022837"/>
    </source>
</evidence>
<accession>D8RBL0</accession>
<evidence type="ECO:0000259" key="2">
    <source>
        <dbReference type="PROSITE" id="PS50222"/>
    </source>
</evidence>
<dbReference type="OMA" id="AILHFRT"/>
<protein>
    <recommendedName>
        <fullName evidence="2">EF-hand domain-containing protein</fullName>
    </recommendedName>
</protein>
<dbReference type="Gene3D" id="1.10.238.10">
    <property type="entry name" value="EF-hand"/>
    <property type="match status" value="1"/>
</dbReference>
<dbReference type="PANTHER" id="PTHR46971:SF1">
    <property type="entry name" value="CALCINEURIN B SUBUNIT (PROTEIN PHOSPHATASE 2B REGULATORY SUBUNIT)-LIKE PROTEIN"/>
    <property type="match status" value="1"/>
</dbReference>
<dbReference type="EMBL" id="GL377594">
    <property type="protein sequence ID" value="EFJ23024.1"/>
    <property type="molecule type" value="Genomic_DNA"/>
</dbReference>
<dbReference type="HOGENOM" id="CLU_061288_10_2_1"/>
<dbReference type="InterPro" id="IPR018247">
    <property type="entry name" value="EF_Hand_1_Ca_BS"/>
</dbReference>
<dbReference type="STRING" id="88036.D8RBL0"/>